<keyword evidence="4 11" id="KW-0812">Transmembrane</keyword>
<dbReference type="Gene3D" id="2.170.130.10">
    <property type="entry name" value="TonB-dependent receptor, plug domain"/>
    <property type="match status" value="1"/>
</dbReference>
<dbReference type="InterPro" id="IPR010101">
    <property type="entry name" value="B12_transptr_BtuB"/>
</dbReference>
<dbReference type="GO" id="GO:0015288">
    <property type="term" value="F:porin activity"/>
    <property type="evidence" value="ECO:0007669"/>
    <property type="project" value="UniProtKB-KW"/>
</dbReference>
<dbReference type="InterPro" id="IPR010916">
    <property type="entry name" value="TonB_box_CS"/>
</dbReference>
<evidence type="ECO:0000259" key="16">
    <source>
        <dbReference type="Pfam" id="PF07715"/>
    </source>
</evidence>
<keyword evidence="7 12" id="KW-0798">TonB box</keyword>
<keyword evidence="6" id="KW-0406">Ion transport</keyword>
<dbReference type="PROSITE" id="PS00430">
    <property type="entry name" value="TONB_DEPENDENT_REC_1"/>
    <property type="match status" value="1"/>
</dbReference>
<dbReference type="AlphaFoldDB" id="A0A344J6H0"/>
<keyword evidence="5 14" id="KW-0732">Signal</keyword>
<dbReference type="InterPro" id="IPR012910">
    <property type="entry name" value="Plug_dom"/>
</dbReference>
<evidence type="ECO:0000256" key="5">
    <source>
        <dbReference type="ARBA" id="ARBA00022729"/>
    </source>
</evidence>
<organism evidence="17 18">
    <name type="scientific">Solilutibacter oculi</name>
    <dbReference type="NCBI Taxonomy" id="2698682"/>
    <lineage>
        <taxon>Bacteria</taxon>
        <taxon>Pseudomonadati</taxon>
        <taxon>Pseudomonadota</taxon>
        <taxon>Gammaproteobacteria</taxon>
        <taxon>Lysobacterales</taxon>
        <taxon>Lysobacteraceae</taxon>
        <taxon>Solilutibacter</taxon>
    </lineage>
</organism>
<dbReference type="GO" id="GO:0046930">
    <property type="term" value="C:pore complex"/>
    <property type="evidence" value="ECO:0007669"/>
    <property type="project" value="UniProtKB-KW"/>
</dbReference>
<evidence type="ECO:0000259" key="15">
    <source>
        <dbReference type="Pfam" id="PF00593"/>
    </source>
</evidence>
<dbReference type="SUPFAM" id="SSF56935">
    <property type="entry name" value="Porins"/>
    <property type="match status" value="1"/>
</dbReference>
<dbReference type="PANTHER" id="PTHR30069">
    <property type="entry name" value="TONB-DEPENDENT OUTER MEMBRANE RECEPTOR"/>
    <property type="match status" value="1"/>
</dbReference>
<keyword evidence="3 11" id="KW-1134">Transmembrane beta strand</keyword>
<evidence type="ECO:0000256" key="6">
    <source>
        <dbReference type="ARBA" id="ARBA00023065"/>
    </source>
</evidence>
<dbReference type="NCBIfam" id="TIGR01779">
    <property type="entry name" value="TonB-B12"/>
    <property type="match status" value="1"/>
</dbReference>
<evidence type="ECO:0000256" key="10">
    <source>
        <dbReference type="ARBA" id="ARBA00023237"/>
    </source>
</evidence>
<evidence type="ECO:0000256" key="7">
    <source>
        <dbReference type="ARBA" id="ARBA00023077"/>
    </source>
</evidence>
<dbReference type="GO" id="GO:0015420">
    <property type="term" value="F:ABC-type vitamin B12 transporter activity"/>
    <property type="evidence" value="ECO:0007669"/>
    <property type="project" value="InterPro"/>
</dbReference>
<evidence type="ECO:0000313" key="18">
    <source>
        <dbReference type="Proteomes" id="UP000251842"/>
    </source>
</evidence>
<sequence length="619" mass="67170">MTSFHPVSRRAALALAIAAALPVAPALAEAALDPPSLDTVVVTGTRGEQTLENALASTTVIDREAIERRQAGSLQDLLRGEAGISLSNNGGAGKNSSLYLRGTESDHTLVLIDGVRVGSATSGGAAWQDIPLEQIERIEIVRGPYSSLYGSDAIGGVIQIFTRKPQGAFTPEFSVSAGSQGTLKASAGVSGRGARRWYALNLAHAKTDGINACYGKPSPGGAGCFVYELDRDGYRNNSISAQGGFDIGEAWKLEGNALRAEGRNHYDGSFVNEADIVQQVLGARATYRNGDAFKLALNAGQSEDFSDNFHDGAWRSNFETVRRLAGVQADFKAGSARFVTGFDWYRDEVSSDTAYVLDRRTNRALFGQWQQDFGAHALQLSARRDDNSQFGGKTTGSLQWGWQFTDALRLSASYSTAFKAPTFNELYYPGYGNPDLLPESSKSAEIGLRGTHGKSRWGINAYQTRIDGLIAFDASIFAPGNVDRARIRGVELTGDTALAGWNLHGALTWLDPENASKGYDGFELPRRAHRSGRIDLDRTFGTLDVGASVTGAGRRYDDLRNQRPLGGYASTDLRLGWKFDPAWKLQLAVENVFDRKFETAAFFNQPGRTWLLTLRYRGL</sequence>
<keyword evidence="17" id="KW-0675">Receptor</keyword>
<evidence type="ECO:0000256" key="3">
    <source>
        <dbReference type="ARBA" id="ARBA00022452"/>
    </source>
</evidence>
<reference evidence="18" key="1">
    <citation type="submission" date="2018-05" db="EMBL/GenBank/DDBJ databases">
        <title>Luteimonas pekinense sp. nov., isolated from human Meibomian gland secretions, Beijing, China.</title>
        <authorList>
            <person name="Wen T."/>
            <person name="Bai H."/>
            <person name="Lv H."/>
        </authorList>
    </citation>
    <scope>NUCLEOTIDE SEQUENCE [LARGE SCALE GENOMIC DNA]</scope>
    <source>
        <strain evidence="18">83-4</strain>
    </source>
</reference>
<dbReference type="Pfam" id="PF07715">
    <property type="entry name" value="Plug"/>
    <property type="match status" value="1"/>
</dbReference>
<dbReference type="InterPro" id="IPR039426">
    <property type="entry name" value="TonB-dep_rcpt-like"/>
</dbReference>
<dbReference type="CDD" id="cd01347">
    <property type="entry name" value="ligand_gated_channel"/>
    <property type="match status" value="1"/>
</dbReference>
<keyword evidence="8" id="KW-0626">Porin</keyword>
<feature type="domain" description="TonB-dependent receptor-like beta-barrel" evidence="15">
    <location>
        <begin position="223"/>
        <end position="592"/>
    </location>
</feature>
<evidence type="ECO:0000256" key="9">
    <source>
        <dbReference type="ARBA" id="ARBA00023136"/>
    </source>
</evidence>
<dbReference type="GO" id="GO:0009279">
    <property type="term" value="C:cell outer membrane"/>
    <property type="evidence" value="ECO:0007669"/>
    <property type="project" value="UniProtKB-SubCell"/>
</dbReference>
<feature type="short sequence motif" description="TonB box" evidence="12">
    <location>
        <begin position="39"/>
        <end position="45"/>
    </location>
</feature>
<dbReference type="RefSeq" id="WP_112926843.1">
    <property type="nucleotide sequence ID" value="NZ_CP029556.1"/>
</dbReference>
<evidence type="ECO:0000256" key="13">
    <source>
        <dbReference type="RuleBase" id="RU003357"/>
    </source>
</evidence>
<dbReference type="GO" id="GO:0006811">
    <property type="term" value="P:monoatomic ion transport"/>
    <property type="evidence" value="ECO:0007669"/>
    <property type="project" value="UniProtKB-KW"/>
</dbReference>
<protein>
    <submittedName>
        <fullName evidence="17">TonB-dependent vitamin B12 receptor</fullName>
    </submittedName>
</protein>
<comment type="similarity">
    <text evidence="11 13">Belongs to the TonB-dependent receptor family.</text>
</comment>
<evidence type="ECO:0000313" key="17">
    <source>
        <dbReference type="EMBL" id="AXA84630.1"/>
    </source>
</evidence>
<dbReference type="InterPro" id="IPR037066">
    <property type="entry name" value="Plug_dom_sf"/>
</dbReference>
<dbReference type="KEGG" id="lue:DCD74_07990"/>
<keyword evidence="18" id="KW-1185">Reference proteome</keyword>
<dbReference type="Proteomes" id="UP000251842">
    <property type="component" value="Chromosome"/>
</dbReference>
<gene>
    <name evidence="17" type="primary">btuB</name>
    <name evidence="17" type="ORF">DCD74_07990</name>
</gene>
<feature type="domain" description="TonB-dependent receptor plug" evidence="16">
    <location>
        <begin position="52"/>
        <end position="157"/>
    </location>
</feature>
<keyword evidence="2 11" id="KW-0813">Transport</keyword>
<proteinExistence type="inferred from homology"/>
<evidence type="ECO:0000256" key="14">
    <source>
        <dbReference type="SAM" id="SignalP"/>
    </source>
</evidence>
<keyword evidence="10 11" id="KW-0998">Cell outer membrane</keyword>
<feature type="signal peptide" evidence="14">
    <location>
        <begin position="1"/>
        <end position="28"/>
    </location>
</feature>
<evidence type="ECO:0000256" key="12">
    <source>
        <dbReference type="PROSITE-ProRule" id="PRU10143"/>
    </source>
</evidence>
<feature type="chain" id="PRO_5016749009" evidence="14">
    <location>
        <begin position="29"/>
        <end position="619"/>
    </location>
</feature>
<dbReference type="Pfam" id="PF00593">
    <property type="entry name" value="TonB_dep_Rec_b-barrel"/>
    <property type="match status" value="1"/>
</dbReference>
<dbReference type="PROSITE" id="PS52016">
    <property type="entry name" value="TONB_DEPENDENT_REC_3"/>
    <property type="match status" value="1"/>
</dbReference>
<dbReference type="EMBL" id="CP029556">
    <property type="protein sequence ID" value="AXA84630.1"/>
    <property type="molecule type" value="Genomic_DNA"/>
</dbReference>
<dbReference type="InterPro" id="IPR036942">
    <property type="entry name" value="Beta-barrel_TonB_sf"/>
</dbReference>
<evidence type="ECO:0000256" key="8">
    <source>
        <dbReference type="ARBA" id="ARBA00023114"/>
    </source>
</evidence>
<evidence type="ECO:0000256" key="2">
    <source>
        <dbReference type="ARBA" id="ARBA00022448"/>
    </source>
</evidence>
<dbReference type="InterPro" id="IPR000531">
    <property type="entry name" value="Beta-barrel_TonB"/>
</dbReference>
<dbReference type="Gene3D" id="2.40.170.20">
    <property type="entry name" value="TonB-dependent receptor, beta-barrel domain"/>
    <property type="match status" value="1"/>
</dbReference>
<evidence type="ECO:0000256" key="4">
    <source>
        <dbReference type="ARBA" id="ARBA00022692"/>
    </source>
</evidence>
<dbReference type="PANTHER" id="PTHR30069:SF53">
    <property type="entry name" value="COLICIN I RECEPTOR-RELATED"/>
    <property type="match status" value="1"/>
</dbReference>
<name>A0A344J6H0_9GAMM</name>
<evidence type="ECO:0000256" key="11">
    <source>
        <dbReference type="PROSITE-ProRule" id="PRU01360"/>
    </source>
</evidence>
<keyword evidence="9 11" id="KW-0472">Membrane</keyword>
<comment type="subcellular location">
    <subcellularLocation>
        <location evidence="1 11">Cell outer membrane</location>
        <topology evidence="1 11">Multi-pass membrane protein</topology>
    </subcellularLocation>
</comment>
<dbReference type="OrthoDB" id="9764669at2"/>
<evidence type="ECO:0000256" key="1">
    <source>
        <dbReference type="ARBA" id="ARBA00004571"/>
    </source>
</evidence>
<accession>A0A344J6H0</accession>